<protein>
    <recommendedName>
        <fullName evidence="2">Protein ElaA</fullName>
    </recommendedName>
</protein>
<dbReference type="AlphaFoldDB" id="A0AAW7Z812"/>
<name>A0AAW7Z812_9ALTE</name>
<dbReference type="Pfam" id="PF13673">
    <property type="entry name" value="Acetyltransf_10"/>
    <property type="match status" value="1"/>
</dbReference>
<evidence type="ECO:0000313" key="5">
    <source>
        <dbReference type="EMBL" id="MDO6579326.1"/>
    </source>
</evidence>
<evidence type="ECO:0000256" key="2">
    <source>
        <dbReference type="ARBA" id="ARBA00072224"/>
    </source>
</evidence>
<keyword evidence="6" id="KW-1185">Reference proteome</keyword>
<reference evidence="5" key="2">
    <citation type="submission" date="2023-07" db="EMBL/GenBank/DDBJ databases">
        <title>Genome content predicts the carbon catabolic preferences of heterotrophic bacteria.</title>
        <authorList>
            <person name="Gralka M."/>
        </authorList>
    </citation>
    <scope>NUCLEOTIDE SEQUENCE</scope>
    <source>
        <strain evidence="5">F2M12</strain>
    </source>
</reference>
<evidence type="ECO:0000313" key="4">
    <source>
        <dbReference type="EMBL" id="AMJ73940.1"/>
    </source>
</evidence>
<dbReference type="KEGG" id="asq:AVL57_08065"/>
<dbReference type="RefSeq" id="WP_057792394.1">
    <property type="nucleotide sequence ID" value="NZ_CAXIBE010000018.1"/>
</dbReference>
<evidence type="ECO:0000256" key="1">
    <source>
        <dbReference type="ARBA" id="ARBA00009623"/>
    </source>
</evidence>
<reference evidence="4 6" key="1">
    <citation type="submission" date="2015-12" db="EMBL/GenBank/DDBJ databases">
        <title>Intraspecies pangenome expansion in the marine bacterium Alteromonas.</title>
        <authorList>
            <person name="Lopez-Perez M."/>
            <person name="Rodriguez-Valera F."/>
        </authorList>
    </citation>
    <scope>NUCLEOTIDE SEQUENCE [LARGE SCALE GENOMIC DNA]</scope>
    <source>
        <strain evidence="4 6">LMG 21861</strain>
    </source>
</reference>
<evidence type="ECO:0000313" key="7">
    <source>
        <dbReference type="Proteomes" id="UP001170717"/>
    </source>
</evidence>
<gene>
    <name evidence="4" type="ORF">AVL57_08065</name>
    <name evidence="5" type="ORF">Q4527_18155</name>
</gene>
<evidence type="ECO:0000313" key="6">
    <source>
        <dbReference type="Proteomes" id="UP000056750"/>
    </source>
</evidence>
<dbReference type="GeneID" id="83257640"/>
<dbReference type="Proteomes" id="UP000056750">
    <property type="component" value="Chromosome"/>
</dbReference>
<dbReference type="InterPro" id="IPR000182">
    <property type="entry name" value="GNAT_dom"/>
</dbReference>
<dbReference type="EMBL" id="CP013926">
    <property type="protein sequence ID" value="AMJ73940.1"/>
    <property type="molecule type" value="Genomic_DNA"/>
</dbReference>
<dbReference type="Gene3D" id="3.40.630.30">
    <property type="match status" value="1"/>
</dbReference>
<dbReference type="EMBL" id="JAUOQI010000018">
    <property type="protein sequence ID" value="MDO6579326.1"/>
    <property type="molecule type" value="Genomic_DNA"/>
</dbReference>
<feature type="domain" description="N-acetyltransferase" evidence="3">
    <location>
        <begin position="7"/>
        <end position="151"/>
    </location>
</feature>
<comment type="similarity">
    <text evidence="1">Belongs to the UPF0039 (ElaA) family.</text>
</comment>
<dbReference type="SUPFAM" id="SSF55729">
    <property type="entry name" value="Acyl-CoA N-acyltransferases (Nat)"/>
    <property type="match status" value="1"/>
</dbReference>
<evidence type="ECO:0000259" key="3">
    <source>
        <dbReference type="PROSITE" id="PS51186"/>
    </source>
</evidence>
<dbReference type="PROSITE" id="PS51186">
    <property type="entry name" value="GNAT"/>
    <property type="match status" value="1"/>
</dbReference>
<dbReference type="CDD" id="cd04301">
    <property type="entry name" value="NAT_SF"/>
    <property type="match status" value="1"/>
</dbReference>
<accession>A0AAW7Z812</accession>
<dbReference type="InterPro" id="IPR016181">
    <property type="entry name" value="Acyl_CoA_acyltransferase"/>
</dbReference>
<dbReference type="FunFam" id="3.40.630.30:FF:000035">
    <property type="entry name" value="GNAT family N-acetyltransferase"/>
    <property type="match status" value="1"/>
</dbReference>
<proteinExistence type="inferred from homology"/>
<organism evidence="5 7">
    <name type="scientific">Alteromonas stellipolaris</name>
    <dbReference type="NCBI Taxonomy" id="233316"/>
    <lineage>
        <taxon>Bacteria</taxon>
        <taxon>Pseudomonadati</taxon>
        <taxon>Pseudomonadota</taxon>
        <taxon>Gammaproteobacteria</taxon>
        <taxon>Alteromonadales</taxon>
        <taxon>Alteromonadaceae</taxon>
        <taxon>Alteromonas/Salinimonas group</taxon>
        <taxon>Alteromonas</taxon>
    </lineage>
</organism>
<dbReference type="Proteomes" id="UP001170717">
    <property type="component" value="Unassembled WGS sequence"/>
</dbReference>
<dbReference type="GO" id="GO:0016747">
    <property type="term" value="F:acyltransferase activity, transferring groups other than amino-acyl groups"/>
    <property type="evidence" value="ECO:0007669"/>
    <property type="project" value="InterPro"/>
</dbReference>
<sequence length="152" mass="17338">MISWKVLTFSQLNTHQLFELMKLRVDVFVVEQTCPYPELDEKDRHSDTRHLLGFNGDMLVAYARLIPAGVSYPGVSIGRVATHADFRGNGAGKSLLTEAIKQCENLWPKEDIEIGAQEYLLAFYRKFGFVQTSQMYLEDDIPHVDMKRKAVA</sequence>